<evidence type="ECO:0008006" key="3">
    <source>
        <dbReference type="Google" id="ProtNLM"/>
    </source>
</evidence>
<dbReference type="AlphaFoldDB" id="A0A9P5Z1G9"/>
<evidence type="ECO:0000313" key="2">
    <source>
        <dbReference type="Proteomes" id="UP000807469"/>
    </source>
</evidence>
<sequence length="71" mass="8310">TLLGKARSMRAYARLPPNLWDEMYLAARHTHIRTGTSTLDKITPFEKWYGYKPDCSYMREIGCRAFVLILN</sequence>
<organism evidence="1 2">
    <name type="scientific">Pholiota conissans</name>
    <dbReference type="NCBI Taxonomy" id="109636"/>
    <lineage>
        <taxon>Eukaryota</taxon>
        <taxon>Fungi</taxon>
        <taxon>Dikarya</taxon>
        <taxon>Basidiomycota</taxon>
        <taxon>Agaricomycotina</taxon>
        <taxon>Agaricomycetes</taxon>
        <taxon>Agaricomycetidae</taxon>
        <taxon>Agaricales</taxon>
        <taxon>Agaricineae</taxon>
        <taxon>Strophariaceae</taxon>
        <taxon>Pholiota</taxon>
    </lineage>
</organism>
<reference evidence="1" key="1">
    <citation type="submission" date="2020-11" db="EMBL/GenBank/DDBJ databases">
        <authorList>
            <consortium name="DOE Joint Genome Institute"/>
            <person name="Ahrendt S."/>
            <person name="Riley R."/>
            <person name="Andreopoulos W."/>
            <person name="Labutti K."/>
            <person name="Pangilinan J."/>
            <person name="Ruiz-Duenas F.J."/>
            <person name="Barrasa J.M."/>
            <person name="Sanchez-Garcia M."/>
            <person name="Camarero S."/>
            <person name="Miyauchi S."/>
            <person name="Serrano A."/>
            <person name="Linde D."/>
            <person name="Babiker R."/>
            <person name="Drula E."/>
            <person name="Ayuso-Fernandez I."/>
            <person name="Pacheco R."/>
            <person name="Padilla G."/>
            <person name="Ferreira P."/>
            <person name="Barriuso J."/>
            <person name="Kellner H."/>
            <person name="Castanera R."/>
            <person name="Alfaro M."/>
            <person name="Ramirez L."/>
            <person name="Pisabarro A.G."/>
            <person name="Kuo A."/>
            <person name="Tritt A."/>
            <person name="Lipzen A."/>
            <person name="He G."/>
            <person name="Yan M."/>
            <person name="Ng V."/>
            <person name="Cullen D."/>
            <person name="Martin F."/>
            <person name="Rosso M.-N."/>
            <person name="Henrissat B."/>
            <person name="Hibbett D."/>
            <person name="Martinez A.T."/>
            <person name="Grigoriev I.V."/>
        </authorList>
    </citation>
    <scope>NUCLEOTIDE SEQUENCE</scope>
    <source>
        <strain evidence="1">CIRM-BRFM 674</strain>
    </source>
</reference>
<keyword evidence="2" id="KW-1185">Reference proteome</keyword>
<dbReference type="Proteomes" id="UP000807469">
    <property type="component" value="Unassembled WGS sequence"/>
</dbReference>
<proteinExistence type="predicted"/>
<feature type="non-terminal residue" evidence="1">
    <location>
        <position position="71"/>
    </location>
</feature>
<name>A0A9P5Z1G9_9AGAR</name>
<protein>
    <recommendedName>
        <fullName evidence="3">Polyprotein</fullName>
    </recommendedName>
</protein>
<dbReference type="EMBL" id="MU155208">
    <property type="protein sequence ID" value="KAF9479658.1"/>
    <property type="molecule type" value="Genomic_DNA"/>
</dbReference>
<accession>A0A9P5Z1G9</accession>
<evidence type="ECO:0000313" key="1">
    <source>
        <dbReference type="EMBL" id="KAF9479658.1"/>
    </source>
</evidence>
<dbReference type="OrthoDB" id="3344688at2759"/>
<gene>
    <name evidence="1" type="ORF">BDN70DRAFT_776684</name>
</gene>
<comment type="caution">
    <text evidence="1">The sequence shown here is derived from an EMBL/GenBank/DDBJ whole genome shotgun (WGS) entry which is preliminary data.</text>
</comment>
<feature type="non-terminal residue" evidence="1">
    <location>
        <position position="1"/>
    </location>
</feature>